<sequence length="121" mass="13544">MAFHEQLAVGEQSLLPFSQNPLKRHLGRRRYEVRRIRARRADVSHPAIEQFLEHLGTADELLGLRRGAPIGGDKLLEHGQNIVSDQAFEEPLDPAWLPGAHSPTPSILANWTKVSKCVDLP</sequence>
<evidence type="ECO:0000313" key="2">
    <source>
        <dbReference type="Proteomes" id="UP001589627"/>
    </source>
</evidence>
<gene>
    <name evidence="1" type="ORF">ACFFNX_02940</name>
</gene>
<organism evidence="1 2">
    <name type="scientific">Actinoallomurus acaciae</name>
    <dbReference type="NCBI Taxonomy" id="502577"/>
    <lineage>
        <taxon>Bacteria</taxon>
        <taxon>Bacillati</taxon>
        <taxon>Actinomycetota</taxon>
        <taxon>Actinomycetes</taxon>
        <taxon>Streptosporangiales</taxon>
        <taxon>Thermomonosporaceae</taxon>
        <taxon>Actinoallomurus</taxon>
    </lineage>
</organism>
<comment type="caution">
    <text evidence="1">The sequence shown here is derived from an EMBL/GenBank/DDBJ whole genome shotgun (WGS) entry which is preliminary data.</text>
</comment>
<keyword evidence="2" id="KW-1185">Reference proteome</keyword>
<evidence type="ECO:0000313" key="1">
    <source>
        <dbReference type="EMBL" id="MFB9831140.1"/>
    </source>
</evidence>
<dbReference type="RefSeq" id="WP_378194614.1">
    <property type="nucleotide sequence ID" value="NZ_JBHLZP010000009.1"/>
</dbReference>
<name>A0ABV5Y7Z6_9ACTN</name>
<accession>A0ABV5Y7Z6</accession>
<proteinExistence type="predicted"/>
<dbReference type="Proteomes" id="UP001589627">
    <property type="component" value="Unassembled WGS sequence"/>
</dbReference>
<dbReference type="EMBL" id="JBHLZP010000009">
    <property type="protein sequence ID" value="MFB9831140.1"/>
    <property type="molecule type" value="Genomic_DNA"/>
</dbReference>
<reference evidence="1 2" key="1">
    <citation type="submission" date="2024-09" db="EMBL/GenBank/DDBJ databases">
        <authorList>
            <person name="Sun Q."/>
            <person name="Mori K."/>
        </authorList>
    </citation>
    <scope>NUCLEOTIDE SEQUENCE [LARGE SCALE GENOMIC DNA]</scope>
    <source>
        <strain evidence="1 2">TBRC 0563</strain>
    </source>
</reference>
<protein>
    <submittedName>
        <fullName evidence="1">Uncharacterized protein</fullName>
    </submittedName>
</protein>